<gene>
    <name evidence="2" type="ORF">BXZ70DRAFT_1006069</name>
</gene>
<comment type="caution">
    <text evidence="2">The sequence shown here is derived from an EMBL/GenBank/DDBJ whole genome shotgun (WGS) entry which is preliminary data.</text>
</comment>
<evidence type="ECO:0000256" key="1">
    <source>
        <dbReference type="SAM" id="Phobius"/>
    </source>
</evidence>
<reference evidence="2" key="1">
    <citation type="journal article" date="2021" name="New Phytol.">
        <title>Evolutionary innovations through gain and loss of genes in the ectomycorrhizal Boletales.</title>
        <authorList>
            <person name="Wu G."/>
            <person name="Miyauchi S."/>
            <person name="Morin E."/>
            <person name="Kuo A."/>
            <person name="Drula E."/>
            <person name="Varga T."/>
            <person name="Kohler A."/>
            <person name="Feng B."/>
            <person name="Cao Y."/>
            <person name="Lipzen A."/>
            <person name="Daum C."/>
            <person name="Hundley H."/>
            <person name="Pangilinan J."/>
            <person name="Johnson J."/>
            <person name="Barry K."/>
            <person name="LaButti K."/>
            <person name="Ng V."/>
            <person name="Ahrendt S."/>
            <person name="Min B."/>
            <person name="Choi I.G."/>
            <person name="Park H."/>
            <person name="Plett J.M."/>
            <person name="Magnuson J."/>
            <person name="Spatafora J.W."/>
            <person name="Nagy L.G."/>
            <person name="Henrissat B."/>
            <person name="Grigoriev I.V."/>
            <person name="Yang Z.L."/>
            <person name="Xu J."/>
            <person name="Martin F.M."/>
        </authorList>
    </citation>
    <scope>NUCLEOTIDE SEQUENCE</scope>
    <source>
        <strain evidence="2">KKN 215</strain>
    </source>
</reference>
<evidence type="ECO:0000313" key="3">
    <source>
        <dbReference type="Proteomes" id="UP000813824"/>
    </source>
</evidence>
<dbReference type="AlphaFoldDB" id="A0A8K0XRS0"/>
<sequence>MNLIWFYEKKDSVLFAGFVQLLSHLYANCLLGSLNMRSFLRNQSQPEDITSPTEGVLHDTAIFFDFPQSPTSDPLRPGYDLSPIAQMPLKRMNSVSKNIGDL</sequence>
<evidence type="ECO:0000313" key="2">
    <source>
        <dbReference type="EMBL" id="KAH8102877.1"/>
    </source>
</evidence>
<keyword evidence="1" id="KW-0472">Membrane</keyword>
<proteinExistence type="predicted"/>
<feature type="transmembrane region" description="Helical" evidence="1">
    <location>
        <begin position="12"/>
        <end position="31"/>
    </location>
</feature>
<dbReference type="OrthoDB" id="3270417at2759"/>
<keyword evidence="1" id="KW-1133">Transmembrane helix</keyword>
<keyword evidence="3" id="KW-1185">Reference proteome</keyword>
<dbReference type="EMBL" id="JAEVFJ010000008">
    <property type="protein sequence ID" value="KAH8102877.1"/>
    <property type="molecule type" value="Genomic_DNA"/>
</dbReference>
<keyword evidence="1" id="KW-0812">Transmembrane</keyword>
<protein>
    <submittedName>
        <fullName evidence="2">Uncharacterized protein</fullName>
    </submittedName>
</protein>
<accession>A0A8K0XRS0</accession>
<name>A0A8K0XRS0_9AGAR</name>
<dbReference type="Proteomes" id="UP000813824">
    <property type="component" value="Unassembled WGS sequence"/>
</dbReference>
<organism evidence="2 3">
    <name type="scientific">Cristinia sonorae</name>
    <dbReference type="NCBI Taxonomy" id="1940300"/>
    <lineage>
        <taxon>Eukaryota</taxon>
        <taxon>Fungi</taxon>
        <taxon>Dikarya</taxon>
        <taxon>Basidiomycota</taxon>
        <taxon>Agaricomycotina</taxon>
        <taxon>Agaricomycetes</taxon>
        <taxon>Agaricomycetidae</taxon>
        <taxon>Agaricales</taxon>
        <taxon>Pleurotineae</taxon>
        <taxon>Stephanosporaceae</taxon>
        <taxon>Cristinia</taxon>
    </lineage>
</organism>